<dbReference type="KEGG" id="vg:10358862"/>
<proteinExistence type="predicted"/>
<accession>E0YIS4</accession>
<reference evidence="1 2" key="1">
    <citation type="journal article" date="2010" name="Appl. Environ. Microbiol.">
        <title>Characterization of Lactococcus lactis phage 949 and comparison with other lactococcal phages.</title>
        <authorList>
            <person name="Samson J.E."/>
            <person name="Moineau S."/>
        </authorList>
    </citation>
    <scope>NUCLEOTIDE SEQUENCE [LARGE SCALE GENOMIC DNA]</scope>
</reference>
<dbReference type="GeneID" id="10358862"/>
<protein>
    <submittedName>
        <fullName evidence="1">Uncharacterized protein</fullName>
    </submittedName>
</protein>
<sequence>MQKLKDENAYIFIEVFKFPFKYKKQNIIFKEFFDELDNFYYIGIYQKK</sequence>
<dbReference type="RefSeq" id="YP_004306197.1">
    <property type="nucleotide sequence ID" value="NC_015263.1"/>
</dbReference>
<dbReference type="EMBL" id="HM029250">
    <property type="protein sequence ID" value="ADM73595.1"/>
    <property type="molecule type" value="Genomic_DNA"/>
</dbReference>
<organism evidence="1 2">
    <name type="scientific">Lactococcus phage 949</name>
    <dbReference type="NCBI Taxonomy" id="881953"/>
    <lineage>
        <taxon>Viruses</taxon>
        <taxon>Duplodnaviria</taxon>
        <taxon>Heunggongvirae</taxon>
        <taxon>Uroviricota</taxon>
        <taxon>Caudoviricetes</taxon>
        <taxon>Audreyjarvisvirus</taxon>
        <taxon>Audreyjarvisvirus av949</taxon>
    </lineage>
</organism>
<name>E0YIS4_9CAUD</name>
<evidence type="ECO:0000313" key="2">
    <source>
        <dbReference type="Proteomes" id="UP000002234"/>
    </source>
</evidence>
<dbReference type="Proteomes" id="UP000002234">
    <property type="component" value="Segment"/>
</dbReference>
<keyword evidence="2" id="KW-1185">Reference proteome</keyword>
<evidence type="ECO:0000313" key="1">
    <source>
        <dbReference type="EMBL" id="ADM73595.1"/>
    </source>
</evidence>